<accession>A0AA39MIT2</accession>
<organism evidence="2 3">
    <name type="scientific">Armillaria borealis</name>
    <dbReference type="NCBI Taxonomy" id="47425"/>
    <lineage>
        <taxon>Eukaryota</taxon>
        <taxon>Fungi</taxon>
        <taxon>Dikarya</taxon>
        <taxon>Basidiomycota</taxon>
        <taxon>Agaricomycotina</taxon>
        <taxon>Agaricomycetes</taxon>
        <taxon>Agaricomycetidae</taxon>
        <taxon>Agaricales</taxon>
        <taxon>Marasmiineae</taxon>
        <taxon>Physalacriaceae</taxon>
        <taxon>Armillaria</taxon>
    </lineage>
</organism>
<feature type="region of interest" description="Disordered" evidence="1">
    <location>
        <begin position="1"/>
        <end position="53"/>
    </location>
</feature>
<evidence type="ECO:0000313" key="3">
    <source>
        <dbReference type="Proteomes" id="UP001175226"/>
    </source>
</evidence>
<keyword evidence="3" id="KW-1185">Reference proteome</keyword>
<comment type="caution">
    <text evidence="2">The sequence shown here is derived from an EMBL/GenBank/DDBJ whole genome shotgun (WGS) entry which is preliminary data.</text>
</comment>
<gene>
    <name evidence="2" type="ORF">EV421DRAFT_1908722</name>
</gene>
<dbReference type="Proteomes" id="UP001175226">
    <property type="component" value="Unassembled WGS sequence"/>
</dbReference>
<proteinExistence type="predicted"/>
<name>A0AA39MIT2_9AGAR</name>
<protein>
    <submittedName>
        <fullName evidence="2">Uncharacterized protein</fullName>
    </submittedName>
</protein>
<evidence type="ECO:0000256" key="1">
    <source>
        <dbReference type="SAM" id="MobiDB-lite"/>
    </source>
</evidence>
<dbReference type="AlphaFoldDB" id="A0AA39MIT2"/>
<evidence type="ECO:0000313" key="2">
    <source>
        <dbReference type="EMBL" id="KAK0435244.1"/>
    </source>
</evidence>
<sequence length="238" mass="26800">MLSDSTLEASKDGTMLNGGRGKEETATALALRAKPSGDSEPDQSSDDLGPNLGDDQLTVRFLSEQLARKCVTSDGSTALGWPLTLDEETSPKLSAYAVAAIGYSRLSRWMAPRNLPSDLREEDLRTYIIPREVEYSRFDPIERQAQIGFLDLRQALRVGQEIFSHSYFEEVGLSFDQRDENQYLFPDWYPQEDANQRNVERAVRISNVTSFDMDRTIRAGSVNLRRAERTMLSSTAFT</sequence>
<reference evidence="2" key="1">
    <citation type="submission" date="2023-06" db="EMBL/GenBank/DDBJ databases">
        <authorList>
            <consortium name="Lawrence Berkeley National Laboratory"/>
            <person name="Ahrendt S."/>
            <person name="Sahu N."/>
            <person name="Indic B."/>
            <person name="Wong-Bajracharya J."/>
            <person name="Merenyi Z."/>
            <person name="Ke H.-M."/>
            <person name="Monk M."/>
            <person name="Kocsube S."/>
            <person name="Drula E."/>
            <person name="Lipzen A."/>
            <person name="Balint B."/>
            <person name="Henrissat B."/>
            <person name="Andreopoulos B."/>
            <person name="Martin F.M."/>
            <person name="Harder C.B."/>
            <person name="Rigling D."/>
            <person name="Ford K.L."/>
            <person name="Foster G.D."/>
            <person name="Pangilinan J."/>
            <person name="Papanicolaou A."/>
            <person name="Barry K."/>
            <person name="LaButti K."/>
            <person name="Viragh M."/>
            <person name="Koriabine M."/>
            <person name="Yan M."/>
            <person name="Riley R."/>
            <person name="Champramary S."/>
            <person name="Plett K.L."/>
            <person name="Tsai I.J."/>
            <person name="Slot J."/>
            <person name="Sipos G."/>
            <person name="Plett J."/>
            <person name="Nagy L.G."/>
            <person name="Grigoriev I.V."/>
        </authorList>
    </citation>
    <scope>NUCLEOTIDE SEQUENCE</scope>
    <source>
        <strain evidence="2">FPL87.14</strain>
    </source>
</reference>
<dbReference type="EMBL" id="JAUEPT010000064">
    <property type="protein sequence ID" value="KAK0435244.1"/>
    <property type="molecule type" value="Genomic_DNA"/>
</dbReference>